<dbReference type="GeneID" id="54407875"/>
<keyword evidence="2" id="KW-1185">Reference proteome</keyword>
<evidence type="ECO:0000313" key="1">
    <source>
        <dbReference type="EMBL" id="KAF2133613.1"/>
    </source>
</evidence>
<reference evidence="1" key="1">
    <citation type="journal article" date="2020" name="Stud. Mycol.">
        <title>101 Dothideomycetes genomes: a test case for predicting lifestyles and emergence of pathogens.</title>
        <authorList>
            <person name="Haridas S."/>
            <person name="Albert R."/>
            <person name="Binder M."/>
            <person name="Bloem J."/>
            <person name="Labutti K."/>
            <person name="Salamov A."/>
            <person name="Andreopoulos B."/>
            <person name="Baker S."/>
            <person name="Barry K."/>
            <person name="Bills G."/>
            <person name="Bluhm B."/>
            <person name="Cannon C."/>
            <person name="Castanera R."/>
            <person name="Culley D."/>
            <person name="Daum C."/>
            <person name="Ezra D."/>
            <person name="Gonzalez J."/>
            <person name="Henrissat B."/>
            <person name="Kuo A."/>
            <person name="Liang C."/>
            <person name="Lipzen A."/>
            <person name="Lutzoni F."/>
            <person name="Magnuson J."/>
            <person name="Mondo S."/>
            <person name="Nolan M."/>
            <person name="Ohm R."/>
            <person name="Pangilinan J."/>
            <person name="Park H.-J."/>
            <person name="Ramirez L."/>
            <person name="Alfaro M."/>
            <person name="Sun H."/>
            <person name="Tritt A."/>
            <person name="Yoshinaga Y."/>
            <person name="Zwiers L.-H."/>
            <person name="Turgeon B."/>
            <person name="Goodwin S."/>
            <person name="Spatafora J."/>
            <person name="Crous P."/>
            <person name="Grigoriev I."/>
        </authorList>
    </citation>
    <scope>NUCLEOTIDE SEQUENCE</scope>
    <source>
        <strain evidence="1">CBS 119687</strain>
    </source>
</reference>
<dbReference type="AlphaFoldDB" id="A0A6A6AQY3"/>
<dbReference type="EMBL" id="ML977499">
    <property type="protein sequence ID" value="KAF2133613.1"/>
    <property type="molecule type" value="Genomic_DNA"/>
</dbReference>
<organism evidence="1 2">
    <name type="scientific">Dothidotthia symphoricarpi CBS 119687</name>
    <dbReference type="NCBI Taxonomy" id="1392245"/>
    <lineage>
        <taxon>Eukaryota</taxon>
        <taxon>Fungi</taxon>
        <taxon>Dikarya</taxon>
        <taxon>Ascomycota</taxon>
        <taxon>Pezizomycotina</taxon>
        <taxon>Dothideomycetes</taxon>
        <taxon>Pleosporomycetidae</taxon>
        <taxon>Pleosporales</taxon>
        <taxon>Dothidotthiaceae</taxon>
        <taxon>Dothidotthia</taxon>
    </lineage>
</organism>
<evidence type="ECO:0000313" key="2">
    <source>
        <dbReference type="Proteomes" id="UP000799771"/>
    </source>
</evidence>
<sequence>MDVWMHSSLHQDIKPPVHLHSIQPTARCRSILAGTGVVWLNQSSPDCVMAGCAACV</sequence>
<gene>
    <name evidence="1" type="ORF">P153DRAFT_363776</name>
</gene>
<name>A0A6A6AQY3_9PLEO</name>
<protein>
    <submittedName>
        <fullName evidence="1">Uncharacterized protein</fullName>
    </submittedName>
</protein>
<dbReference type="RefSeq" id="XP_033528000.1">
    <property type="nucleotide sequence ID" value="XM_033667443.1"/>
</dbReference>
<proteinExistence type="predicted"/>
<accession>A0A6A6AQY3</accession>
<dbReference type="Proteomes" id="UP000799771">
    <property type="component" value="Unassembled WGS sequence"/>
</dbReference>